<evidence type="ECO:0000313" key="3">
    <source>
        <dbReference type="EMBL" id="GBP97684.1"/>
    </source>
</evidence>
<dbReference type="AlphaFoldDB" id="A0A4C2AEU5"/>
<dbReference type="InterPro" id="IPR009764">
    <property type="entry name" value="OCIA_dom"/>
</dbReference>
<sequence>MSELNDQNLFGVPGGNTPPTEPARSNPARGYKFSPEELQVLKECNRESFYQRSVPIGTALGVSAYYCVQNGFLKPNPRFGAIPKVTMAVILGYFIGKMSYQRKCAEKLMALPGSYIGQLLRDSKAAKYNPSTNPAPPSMFGAGINDIYSDAGPGNSLNLDTDRPSYLNDSDTYHPDETIRSSDSELSGPPPLTYEELRRKNRSDYSSTRQDPYKIEPSFAPQPRAQPHAQPAPPQKPSTNKYGDDME</sequence>
<protein>
    <submittedName>
        <fullName evidence="3">OCIA domain-containing protein 1</fullName>
    </submittedName>
</protein>
<keyword evidence="4" id="KW-1185">Reference proteome</keyword>
<feature type="region of interest" description="Disordered" evidence="1">
    <location>
        <begin position="1"/>
        <end position="29"/>
    </location>
</feature>
<feature type="compositionally biased region" description="Basic and acidic residues" evidence="1">
    <location>
        <begin position="171"/>
        <end position="183"/>
    </location>
</feature>
<dbReference type="EMBL" id="BGZK01002988">
    <property type="protein sequence ID" value="GBP97684.1"/>
    <property type="molecule type" value="Genomic_DNA"/>
</dbReference>
<dbReference type="PANTHER" id="PTHR13336">
    <property type="entry name" value="OVARIAN CARCINOMA IMMUNOREACTIVE ANTIGEN"/>
    <property type="match status" value="1"/>
</dbReference>
<dbReference type="Pfam" id="PF07051">
    <property type="entry name" value="OCIA"/>
    <property type="match status" value="1"/>
</dbReference>
<comment type="caution">
    <text evidence="3">The sequence shown here is derived from an EMBL/GenBank/DDBJ whole genome shotgun (WGS) entry which is preliminary data.</text>
</comment>
<name>A0A4C2AEU5_EUMVA</name>
<accession>A0A4C2AEU5</accession>
<dbReference type="GO" id="GO:0005768">
    <property type="term" value="C:endosome"/>
    <property type="evidence" value="ECO:0007669"/>
    <property type="project" value="TreeGrafter"/>
</dbReference>
<gene>
    <name evidence="3" type="ORF">EVAR_70077_1</name>
</gene>
<dbReference type="OrthoDB" id="6513616at2759"/>
<feature type="domain" description="OCIA" evidence="2">
    <location>
        <begin position="30"/>
        <end position="114"/>
    </location>
</feature>
<reference evidence="3 4" key="1">
    <citation type="journal article" date="2019" name="Commun. Biol.">
        <title>The bagworm genome reveals a unique fibroin gene that provides high tensile strength.</title>
        <authorList>
            <person name="Kono N."/>
            <person name="Nakamura H."/>
            <person name="Ohtoshi R."/>
            <person name="Tomita M."/>
            <person name="Numata K."/>
            <person name="Arakawa K."/>
        </authorList>
    </citation>
    <scope>NUCLEOTIDE SEQUENCE [LARGE SCALE GENOMIC DNA]</scope>
</reference>
<dbReference type="InterPro" id="IPR040187">
    <property type="entry name" value="OCAD1/2"/>
</dbReference>
<organism evidence="3 4">
    <name type="scientific">Eumeta variegata</name>
    <name type="common">Bagworm moth</name>
    <name type="synonym">Eumeta japonica</name>
    <dbReference type="NCBI Taxonomy" id="151549"/>
    <lineage>
        <taxon>Eukaryota</taxon>
        <taxon>Metazoa</taxon>
        <taxon>Ecdysozoa</taxon>
        <taxon>Arthropoda</taxon>
        <taxon>Hexapoda</taxon>
        <taxon>Insecta</taxon>
        <taxon>Pterygota</taxon>
        <taxon>Neoptera</taxon>
        <taxon>Endopterygota</taxon>
        <taxon>Lepidoptera</taxon>
        <taxon>Glossata</taxon>
        <taxon>Ditrysia</taxon>
        <taxon>Tineoidea</taxon>
        <taxon>Psychidae</taxon>
        <taxon>Oiketicinae</taxon>
        <taxon>Eumeta</taxon>
    </lineage>
</organism>
<evidence type="ECO:0000313" key="4">
    <source>
        <dbReference type="Proteomes" id="UP000299102"/>
    </source>
</evidence>
<evidence type="ECO:0000256" key="1">
    <source>
        <dbReference type="SAM" id="MobiDB-lite"/>
    </source>
</evidence>
<dbReference type="STRING" id="151549.A0A4C2AEU5"/>
<evidence type="ECO:0000259" key="2">
    <source>
        <dbReference type="Pfam" id="PF07051"/>
    </source>
</evidence>
<feature type="region of interest" description="Disordered" evidence="1">
    <location>
        <begin position="153"/>
        <end position="247"/>
    </location>
</feature>
<proteinExistence type="predicted"/>
<dbReference type="Proteomes" id="UP000299102">
    <property type="component" value="Unassembled WGS sequence"/>
</dbReference>
<dbReference type="PANTHER" id="PTHR13336:SF3">
    <property type="entry name" value="OCIA DOMAIN-CONTAINING PROTEIN 1"/>
    <property type="match status" value="1"/>
</dbReference>